<reference evidence="3" key="1">
    <citation type="journal article" date="2020" name="BMC Genomics">
        <title>Correction to: Identification and distribution of gene clusters required for synthesis of sphingolipid metabolism inhibitors in diverse species of the filamentous fungus Fusarium.</title>
        <authorList>
            <person name="Kim H.S."/>
            <person name="Lohmar J.M."/>
            <person name="Busman M."/>
            <person name="Brown D.W."/>
            <person name="Naumann T.A."/>
            <person name="Divon H.H."/>
            <person name="Lysoe E."/>
            <person name="Uhlig S."/>
            <person name="Proctor R.H."/>
        </authorList>
    </citation>
    <scope>NUCLEOTIDE SEQUENCE</scope>
    <source>
        <strain evidence="3">NRRL 45417</strain>
    </source>
</reference>
<accession>A0A8H4WX91</accession>
<feature type="domain" description="NACHT" evidence="2">
    <location>
        <begin position="509"/>
        <end position="662"/>
    </location>
</feature>
<proteinExistence type="predicted"/>
<dbReference type="SUPFAM" id="SSF52540">
    <property type="entry name" value="P-loop containing nucleoside triphosphate hydrolases"/>
    <property type="match status" value="1"/>
</dbReference>
<evidence type="ECO:0000256" key="1">
    <source>
        <dbReference type="ARBA" id="ARBA00022737"/>
    </source>
</evidence>
<dbReference type="OrthoDB" id="1577640at2759"/>
<name>A0A8H4WX91_9HYPO</name>
<gene>
    <name evidence="3" type="ORF">FGADI_5740</name>
</gene>
<dbReference type="InterPro" id="IPR000845">
    <property type="entry name" value="Nucleoside_phosphorylase_d"/>
</dbReference>
<protein>
    <recommendedName>
        <fullName evidence="2">NACHT domain-containing protein</fullName>
    </recommendedName>
</protein>
<evidence type="ECO:0000313" key="3">
    <source>
        <dbReference type="EMBL" id="KAF4953747.1"/>
    </source>
</evidence>
<dbReference type="Pfam" id="PF24883">
    <property type="entry name" value="NPHP3_N"/>
    <property type="match status" value="1"/>
</dbReference>
<dbReference type="InterPro" id="IPR007111">
    <property type="entry name" value="NACHT_NTPase"/>
</dbReference>
<dbReference type="InterPro" id="IPR056884">
    <property type="entry name" value="NPHP3-like_N"/>
</dbReference>
<dbReference type="PROSITE" id="PS50837">
    <property type="entry name" value="NACHT"/>
    <property type="match status" value="1"/>
</dbReference>
<dbReference type="PANTHER" id="PTHR46082:SF11">
    <property type="entry name" value="AAA+ ATPASE DOMAIN-CONTAINING PROTEIN-RELATED"/>
    <property type="match status" value="1"/>
</dbReference>
<dbReference type="InterPro" id="IPR053137">
    <property type="entry name" value="NLR-like"/>
</dbReference>
<dbReference type="Pfam" id="PF01048">
    <property type="entry name" value="PNP_UDP_1"/>
    <property type="match status" value="1"/>
</dbReference>
<dbReference type="InterPro" id="IPR027417">
    <property type="entry name" value="P-loop_NTPase"/>
</dbReference>
<comment type="caution">
    <text evidence="3">The sequence shown here is derived from an EMBL/GenBank/DDBJ whole genome shotgun (WGS) entry which is preliminary data.</text>
</comment>
<dbReference type="Gene3D" id="3.40.50.1580">
    <property type="entry name" value="Nucleoside phosphorylase domain"/>
    <property type="match status" value="1"/>
</dbReference>
<reference evidence="3" key="2">
    <citation type="submission" date="2020-05" db="EMBL/GenBank/DDBJ databases">
        <authorList>
            <person name="Kim H.-S."/>
            <person name="Proctor R.H."/>
            <person name="Brown D.W."/>
        </authorList>
    </citation>
    <scope>NUCLEOTIDE SEQUENCE</scope>
    <source>
        <strain evidence="3">NRRL 45417</strain>
    </source>
</reference>
<keyword evidence="4" id="KW-1185">Reference proteome</keyword>
<dbReference type="EMBL" id="JABFAI010000133">
    <property type="protein sequence ID" value="KAF4953747.1"/>
    <property type="molecule type" value="Genomic_DNA"/>
</dbReference>
<dbReference type="AlphaFoldDB" id="A0A8H4WX91"/>
<sequence length="863" mass="97029">MSNYIDRIYGPKDIHATSVMPGGIASNLQKHLPEAVQKDMKEDPSTINFMKSPEQGAATTVLAAVGKEWEGKGGKYLEDCRPSIPQPLIPGVKGYRDYIYVSEKENRTWKLTLETLGPPETPWRMKIMKKRTLKRQDYRVGWICALPIELAAAQEILDEEHDYFYDRHESANTLDSLYTLGRVGDHNVVLAGLPAGQLGTNSAAATAIQMQKDFPSIQFGLMVGIGGGVPSNGTDIRLGDVVVSQPHETHGGVIQYDLGKTRPGKFERTGFLNSPPMPLLEAVAQLQARQLRSQDIFSKHISSFRHLPYFSRDYAGPDRLYQASYCHVGGSDCSKCSTKHLINRPIRRGREITVHQGTIASGNQVMRDGVERDRLSLDLGGVLCFEMEAAGLMNRFSCLVIRGICDYADSHKNKRWQPYAAMTAAAYAKALLSVVPSTEPTPMLGDFIASRGNNQAEEILNLNCQKLIESLEYPEMYRRQIVIKRPWIGTGEWLFRTREYQAWLKGTHRFLWIKGKAGAGKSVLMKRTLQELQMRSDSGVPAVAFFFFDGSGTGLEKSSTGLLRAILYQLFTQNRNLVEEFMTASDGRFVKGRNLDWELRELMEVFEMSSQLQSWRPTILLLDGLDEGSTEEVRTLVSFFKQHIFTEDPRAMSKLRICLSSRHYPTITMDDCLELFVESHNNTDIETFTHQKLSISPKSPNNDKMVQSILERADGVFLWVDLVTSSILEADDSGETLQGKLAMLHATPRELDGLYSQVFLKLTSNERLDTFRMLSWVLMATRRLTPVELCFAMQFEPSQPLVTFDSWKQSSRFIADGGQQEKFIQIFIAEGDNIVPSYGNAETVCTSVPIELPSMDPISSNLL</sequence>
<dbReference type="PANTHER" id="PTHR46082">
    <property type="entry name" value="ATP/GTP-BINDING PROTEIN-RELATED"/>
    <property type="match status" value="1"/>
</dbReference>
<dbReference type="GO" id="GO:0003824">
    <property type="term" value="F:catalytic activity"/>
    <property type="evidence" value="ECO:0007669"/>
    <property type="project" value="InterPro"/>
</dbReference>
<dbReference type="Gene3D" id="3.40.50.720">
    <property type="entry name" value="NAD(P)-binding Rossmann-like Domain"/>
    <property type="match status" value="1"/>
</dbReference>
<organism evidence="3 4">
    <name type="scientific">Fusarium gaditjirri</name>
    <dbReference type="NCBI Taxonomy" id="282569"/>
    <lineage>
        <taxon>Eukaryota</taxon>
        <taxon>Fungi</taxon>
        <taxon>Dikarya</taxon>
        <taxon>Ascomycota</taxon>
        <taxon>Pezizomycotina</taxon>
        <taxon>Sordariomycetes</taxon>
        <taxon>Hypocreomycetidae</taxon>
        <taxon>Hypocreales</taxon>
        <taxon>Nectriaceae</taxon>
        <taxon>Fusarium</taxon>
        <taxon>Fusarium nisikadoi species complex</taxon>
    </lineage>
</organism>
<evidence type="ECO:0000313" key="4">
    <source>
        <dbReference type="Proteomes" id="UP000604273"/>
    </source>
</evidence>
<evidence type="ECO:0000259" key="2">
    <source>
        <dbReference type="PROSITE" id="PS50837"/>
    </source>
</evidence>
<dbReference type="Proteomes" id="UP000604273">
    <property type="component" value="Unassembled WGS sequence"/>
</dbReference>
<dbReference type="Gene3D" id="3.40.50.300">
    <property type="entry name" value="P-loop containing nucleotide triphosphate hydrolases"/>
    <property type="match status" value="1"/>
</dbReference>
<keyword evidence="1" id="KW-0677">Repeat</keyword>
<dbReference type="GO" id="GO:0009116">
    <property type="term" value="P:nucleoside metabolic process"/>
    <property type="evidence" value="ECO:0007669"/>
    <property type="project" value="InterPro"/>
</dbReference>
<dbReference type="InterPro" id="IPR035994">
    <property type="entry name" value="Nucleoside_phosphorylase_sf"/>
</dbReference>
<dbReference type="SUPFAM" id="SSF53167">
    <property type="entry name" value="Purine and uridine phosphorylases"/>
    <property type="match status" value="1"/>
</dbReference>